<dbReference type="Proteomes" id="UP000237000">
    <property type="component" value="Unassembled WGS sequence"/>
</dbReference>
<dbReference type="InParanoid" id="A0A2P5FV35"/>
<protein>
    <submittedName>
        <fullName evidence="1">Uncharacterized protein</fullName>
    </submittedName>
</protein>
<dbReference type="EMBL" id="JXTC01000007">
    <property type="protein sequence ID" value="POO01648.1"/>
    <property type="molecule type" value="Genomic_DNA"/>
</dbReference>
<gene>
    <name evidence="1" type="ORF">TorRG33x02_024250</name>
</gene>
<sequence length="119" mass="13564">MKVSGNFFEKERASQIEKLEKKIIECKTWTKCDSHPRGLPLIFETLTRPFSEFFSPTAHTRSDPSLGGASKIKLWVSAEIYIYMVLRTGFDSIFLDLGTSFRNPRSESEDLNLGKLGQN</sequence>
<name>A0A2P5FV35_TREOI</name>
<reference evidence="2" key="1">
    <citation type="submission" date="2016-06" db="EMBL/GenBank/DDBJ databases">
        <title>Parallel loss of symbiosis genes in relatives of nitrogen-fixing non-legume Parasponia.</title>
        <authorList>
            <person name="Van Velzen R."/>
            <person name="Holmer R."/>
            <person name="Bu F."/>
            <person name="Rutten L."/>
            <person name="Van Zeijl A."/>
            <person name="Liu W."/>
            <person name="Santuari L."/>
            <person name="Cao Q."/>
            <person name="Sharma T."/>
            <person name="Shen D."/>
            <person name="Roswanjaya Y."/>
            <person name="Wardhani T."/>
            <person name="Kalhor M.S."/>
            <person name="Jansen J."/>
            <person name="Van den Hoogen J."/>
            <person name="Gungor B."/>
            <person name="Hartog M."/>
            <person name="Hontelez J."/>
            <person name="Verver J."/>
            <person name="Yang W.-C."/>
            <person name="Schijlen E."/>
            <person name="Repin R."/>
            <person name="Schilthuizen M."/>
            <person name="Schranz E."/>
            <person name="Heidstra R."/>
            <person name="Miyata K."/>
            <person name="Fedorova E."/>
            <person name="Kohlen W."/>
            <person name="Bisseling T."/>
            <person name="Smit S."/>
            <person name="Geurts R."/>
        </authorList>
    </citation>
    <scope>NUCLEOTIDE SEQUENCE [LARGE SCALE GENOMIC DNA]</scope>
    <source>
        <strain evidence="2">cv. RG33-2</strain>
    </source>
</reference>
<evidence type="ECO:0000313" key="1">
    <source>
        <dbReference type="EMBL" id="POO01648.1"/>
    </source>
</evidence>
<comment type="caution">
    <text evidence="1">The sequence shown here is derived from an EMBL/GenBank/DDBJ whole genome shotgun (WGS) entry which is preliminary data.</text>
</comment>
<proteinExistence type="predicted"/>
<evidence type="ECO:0000313" key="2">
    <source>
        <dbReference type="Proteomes" id="UP000237000"/>
    </source>
</evidence>
<accession>A0A2P5FV35</accession>
<dbReference type="AlphaFoldDB" id="A0A2P5FV35"/>
<organism evidence="1 2">
    <name type="scientific">Trema orientale</name>
    <name type="common">Charcoal tree</name>
    <name type="synonym">Celtis orientalis</name>
    <dbReference type="NCBI Taxonomy" id="63057"/>
    <lineage>
        <taxon>Eukaryota</taxon>
        <taxon>Viridiplantae</taxon>
        <taxon>Streptophyta</taxon>
        <taxon>Embryophyta</taxon>
        <taxon>Tracheophyta</taxon>
        <taxon>Spermatophyta</taxon>
        <taxon>Magnoliopsida</taxon>
        <taxon>eudicotyledons</taxon>
        <taxon>Gunneridae</taxon>
        <taxon>Pentapetalae</taxon>
        <taxon>rosids</taxon>
        <taxon>fabids</taxon>
        <taxon>Rosales</taxon>
        <taxon>Cannabaceae</taxon>
        <taxon>Trema</taxon>
    </lineage>
</organism>
<keyword evidence="2" id="KW-1185">Reference proteome</keyword>
<dbReference type="OrthoDB" id="10284763at2759"/>